<organism evidence="9 10">
    <name type="scientific">Rotaria sordida</name>
    <dbReference type="NCBI Taxonomy" id="392033"/>
    <lineage>
        <taxon>Eukaryota</taxon>
        <taxon>Metazoa</taxon>
        <taxon>Spiralia</taxon>
        <taxon>Gnathifera</taxon>
        <taxon>Rotifera</taxon>
        <taxon>Eurotatoria</taxon>
        <taxon>Bdelloidea</taxon>
        <taxon>Philodinida</taxon>
        <taxon>Philodinidae</taxon>
        <taxon>Rotaria</taxon>
    </lineage>
</organism>
<accession>A0A816ATE0</accession>
<dbReference type="Proteomes" id="UP000663854">
    <property type="component" value="Unassembled WGS sequence"/>
</dbReference>
<evidence type="ECO:0000313" key="10">
    <source>
        <dbReference type="Proteomes" id="UP000663870"/>
    </source>
</evidence>
<sequence length="302" mass="35245">MLIQLFIILGIVLFGFILYKIADHYSHRYLGFNTIDHTPVCISGSSSAPALVCILGWGGCKRRQLRRLLDFYSSHHIPTVSWINPMFNYLFGIDIKQIEHVLDFLLHENRTSNKIIIIHLHSNNGALVWSYMLNIMKTNEHYNQLLFNIKGIILDSAPFIRSNKSLPWIIISAIGTSRPCVSIILNQARYFHLFWTPLMVYYLFILLFYQRYFLSHSLLPSDKIREFLNTIPIDIQQCYLYSDADRLIPSNIIEQIIARQVERGVNVISHRFIDSGHVNHFRLHPVEYGKLVLDFIINIQKT</sequence>
<dbReference type="GO" id="GO:0005640">
    <property type="term" value="C:nuclear outer membrane"/>
    <property type="evidence" value="ECO:0007669"/>
    <property type="project" value="UniProtKB-SubCell"/>
</dbReference>
<dbReference type="InterPro" id="IPR008547">
    <property type="entry name" value="DUF829_TMEM53"/>
</dbReference>
<protein>
    <recommendedName>
        <fullName evidence="11">Transmembrane protein 53</fullName>
    </recommendedName>
</protein>
<dbReference type="Proteomes" id="UP000663870">
    <property type="component" value="Unassembled WGS sequence"/>
</dbReference>
<dbReference type="AlphaFoldDB" id="A0A816ATE0"/>
<feature type="transmembrane region" description="Helical" evidence="7">
    <location>
        <begin position="191"/>
        <end position="209"/>
    </location>
</feature>
<evidence type="ECO:0000256" key="5">
    <source>
        <dbReference type="ARBA" id="ARBA00023242"/>
    </source>
</evidence>
<comment type="caution">
    <text evidence="9">The sequence shown here is derived from an EMBL/GenBank/DDBJ whole genome shotgun (WGS) entry which is preliminary data.</text>
</comment>
<comment type="subcellular location">
    <subcellularLocation>
        <location evidence="6">Nucleus outer membrane</location>
        <topology evidence="6">Single-pass membrane protein</topology>
    </subcellularLocation>
</comment>
<evidence type="ECO:0000313" key="8">
    <source>
        <dbReference type="EMBL" id="CAF1062715.1"/>
    </source>
</evidence>
<keyword evidence="5" id="KW-0539">Nucleus</keyword>
<evidence type="ECO:0008006" key="11">
    <source>
        <dbReference type="Google" id="ProtNLM"/>
    </source>
</evidence>
<evidence type="ECO:0000256" key="2">
    <source>
        <dbReference type="ARBA" id="ARBA00022692"/>
    </source>
</evidence>
<reference evidence="9" key="1">
    <citation type="submission" date="2021-02" db="EMBL/GenBank/DDBJ databases">
        <authorList>
            <person name="Nowell W R."/>
        </authorList>
    </citation>
    <scope>NUCLEOTIDE SEQUENCE</scope>
</reference>
<dbReference type="EMBL" id="CAJNOH010000510">
    <property type="protein sequence ID" value="CAF1062715.1"/>
    <property type="molecule type" value="Genomic_DNA"/>
</dbReference>
<dbReference type="SUPFAM" id="SSF53474">
    <property type="entry name" value="alpha/beta-Hydrolases"/>
    <property type="match status" value="1"/>
</dbReference>
<keyword evidence="10" id="KW-1185">Reference proteome</keyword>
<dbReference type="Pfam" id="PF05705">
    <property type="entry name" value="DUF829"/>
    <property type="match status" value="1"/>
</dbReference>
<keyword evidence="2 7" id="KW-0812">Transmembrane</keyword>
<evidence type="ECO:0000256" key="6">
    <source>
        <dbReference type="ARBA" id="ARBA00034303"/>
    </source>
</evidence>
<dbReference type="EMBL" id="CAJNOL010005220">
    <property type="protein sequence ID" value="CAF1601664.1"/>
    <property type="molecule type" value="Genomic_DNA"/>
</dbReference>
<comment type="similarity">
    <text evidence="1">Belongs to the TMEM53 family.</text>
</comment>
<evidence type="ECO:0000256" key="4">
    <source>
        <dbReference type="ARBA" id="ARBA00023136"/>
    </source>
</evidence>
<proteinExistence type="inferred from homology"/>
<name>A0A816ATE0_9BILA</name>
<gene>
    <name evidence="9" type="ORF">JXQ802_LOCUS48382</name>
    <name evidence="8" type="ORF">PYM288_LOCUS17736</name>
</gene>
<evidence type="ECO:0000256" key="3">
    <source>
        <dbReference type="ARBA" id="ARBA00022989"/>
    </source>
</evidence>
<evidence type="ECO:0000313" key="9">
    <source>
        <dbReference type="EMBL" id="CAF1601664.1"/>
    </source>
</evidence>
<feature type="transmembrane region" description="Helical" evidence="7">
    <location>
        <begin position="5"/>
        <end position="22"/>
    </location>
</feature>
<dbReference type="PANTHER" id="PTHR12265">
    <property type="entry name" value="TRANSMEMBRANE PROTEIN 53"/>
    <property type="match status" value="1"/>
</dbReference>
<keyword evidence="3 7" id="KW-1133">Transmembrane helix</keyword>
<evidence type="ECO:0000256" key="1">
    <source>
        <dbReference type="ARBA" id="ARBA00007387"/>
    </source>
</evidence>
<evidence type="ECO:0000256" key="7">
    <source>
        <dbReference type="SAM" id="Phobius"/>
    </source>
</evidence>
<feature type="transmembrane region" description="Helical" evidence="7">
    <location>
        <begin position="42"/>
        <end position="60"/>
    </location>
</feature>
<dbReference type="InterPro" id="IPR029058">
    <property type="entry name" value="AB_hydrolase_fold"/>
</dbReference>
<keyword evidence="4 7" id="KW-0472">Membrane</keyword>
<dbReference type="PANTHER" id="PTHR12265:SF30">
    <property type="entry name" value="TRANSMEMBRANE PROTEIN 53"/>
    <property type="match status" value="1"/>
</dbReference>